<name>A0AAD5HEI5_UMBRA</name>
<proteinExistence type="predicted"/>
<protein>
    <submittedName>
        <fullName evidence="2">Uncharacterized protein</fullName>
    </submittedName>
</protein>
<reference evidence="2" key="1">
    <citation type="submission" date="2021-06" db="EMBL/GenBank/DDBJ databases">
        <authorList>
            <consortium name="DOE Joint Genome Institute"/>
            <person name="Mondo S.J."/>
            <person name="Amses K.R."/>
            <person name="Simmons D.R."/>
            <person name="Longcore J.E."/>
            <person name="Seto K."/>
            <person name="Alves G.H."/>
            <person name="Bonds A.E."/>
            <person name="Quandt C.A."/>
            <person name="Davis W.J."/>
            <person name="Chang Y."/>
            <person name="Letcher P.M."/>
            <person name="Powell M.J."/>
            <person name="Kuo A."/>
            <person name="Labutti K."/>
            <person name="Pangilinan J."/>
            <person name="Andreopoulos W."/>
            <person name="Tritt A."/>
            <person name="Riley R."/>
            <person name="Hundley H."/>
            <person name="Johnson J."/>
            <person name="Lipzen A."/>
            <person name="Barry K."/>
            <person name="Berbee M.L."/>
            <person name="Buchler N.E."/>
            <person name="Grigoriev I.V."/>
            <person name="Spatafora J.W."/>
            <person name="Stajich J.E."/>
            <person name="James T.Y."/>
        </authorList>
    </citation>
    <scope>NUCLEOTIDE SEQUENCE</scope>
    <source>
        <strain evidence="2">AG</strain>
    </source>
</reference>
<sequence length="94" mass="10950">MLLVWGRLVWAELRCKRANLLKMSLFPPSVCSTPSSSPFLFHAMCVCAFFFRFNYKIKSWITFMNCKMMKTLGFEREGIGNRKKGRMSLGKVIE</sequence>
<dbReference type="EMBL" id="MU620915">
    <property type="protein sequence ID" value="KAI8580109.1"/>
    <property type="molecule type" value="Genomic_DNA"/>
</dbReference>
<gene>
    <name evidence="2" type="ORF">K450DRAFT_239448</name>
</gene>
<organism evidence="2 3">
    <name type="scientific">Umbelopsis ramanniana AG</name>
    <dbReference type="NCBI Taxonomy" id="1314678"/>
    <lineage>
        <taxon>Eukaryota</taxon>
        <taxon>Fungi</taxon>
        <taxon>Fungi incertae sedis</taxon>
        <taxon>Mucoromycota</taxon>
        <taxon>Mucoromycotina</taxon>
        <taxon>Umbelopsidomycetes</taxon>
        <taxon>Umbelopsidales</taxon>
        <taxon>Umbelopsidaceae</taxon>
        <taxon>Umbelopsis</taxon>
    </lineage>
</organism>
<feature type="transmembrane region" description="Helical" evidence="1">
    <location>
        <begin position="39"/>
        <end position="55"/>
    </location>
</feature>
<keyword evidence="1" id="KW-1133">Transmembrane helix</keyword>
<dbReference type="GeneID" id="75914111"/>
<dbReference type="AlphaFoldDB" id="A0AAD5HEI5"/>
<dbReference type="RefSeq" id="XP_051445113.1">
    <property type="nucleotide sequence ID" value="XM_051588766.1"/>
</dbReference>
<evidence type="ECO:0000256" key="1">
    <source>
        <dbReference type="SAM" id="Phobius"/>
    </source>
</evidence>
<evidence type="ECO:0000313" key="3">
    <source>
        <dbReference type="Proteomes" id="UP001206595"/>
    </source>
</evidence>
<accession>A0AAD5HEI5</accession>
<keyword evidence="1" id="KW-0472">Membrane</keyword>
<keyword evidence="1" id="KW-0812">Transmembrane</keyword>
<comment type="caution">
    <text evidence="2">The sequence shown here is derived from an EMBL/GenBank/DDBJ whole genome shotgun (WGS) entry which is preliminary data.</text>
</comment>
<reference evidence="2" key="2">
    <citation type="journal article" date="2022" name="Proc. Natl. Acad. Sci. U.S.A.">
        <title>Diploid-dominant life cycles characterize the early evolution of Fungi.</title>
        <authorList>
            <person name="Amses K.R."/>
            <person name="Simmons D.R."/>
            <person name="Longcore J.E."/>
            <person name="Mondo S.J."/>
            <person name="Seto K."/>
            <person name="Jeronimo G.H."/>
            <person name="Bonds A.E."/>
            <person name="Quandt C.A."/>
            <person name="Davis W.J."/>
            <person name="Chang Y."/>
            <person name="Federici B.A."/>
            <person name="Kuo A."/>
            <person name="LaButti K."/>
            <person name="Pangilinan J."/>
            <person name="Andreopoulos W."/>
            <person name="Tritt A."/>
            <person name="Riley R."/>
            <person name="Hundley H."/>
            <person name="Johnson J."/>
            <person name="Lipzen A."/>
            <person name="Barry K."/>
            <person name="Lang B.F."/>
            <person name="Cuomo C.A."/>
            <person name="Buchler N.E."/>
            <person name="Grigoriev I.V."/>
            <person name="Spatafora J.W."/>
            <person name="Stajich J.E."/>
            <person name="James T.Y."/>
        </authorList>
    </citation>
    <scope>NUCLEOTIDE SEQUENCE</scope>
    <source>
        <strain evidence="2">AG</strain>
    </source>
</reference>
<keyword evidence="3" id="KW-1185">Reference proteome</keyword>
<dbReference type="Proteomes" id="UP001206595">
    <property type="component" value="Unassembled WGS sequence"/>
</dbReference>
<evidence type="ECO:0000313" key="2">
    <source>
        <dbReference type="EMBL" id="KAI8580109.1"/>
    </source>
</evidence>